<dbReference type="PIRSF" id="PIRSF011386">
    <property type="entry name" value="FixH"/>
    <property type="match status" value="1"/>
</dbReference>
<accession>A0A239J4J1</accession>
<evidence type="ECO:0000313" key="2">
    <source>
        <dbReference type="EMBL" id="SNT00725.1"/>
    </source>
</evidence>
<sequence length="154" mass="16546">MNPSPRPFTGRHMATILIAFFGVVIAVNLVMARFAVGTFGGTVVDNSYVASQKFNGWLEQARAQEALGWEARIGLDETRHALIEIAHDGKPLAGVAASGIAAHPLGREPSIAMDFVATAPGRLRASRPLPAGRWQLQLTIAQGGHEIRRVETVQ</sequence>
<keyword evidence="1" id="KW-0812">Transmembrane</keyword>
<proteinExistence type="predicted"/>
<dbReference type="Pfam" id="PF05751">
    <property type="entry name" value="FixH"/>
    <property type="match status" value="1"/>
</dbReference>
<gene>
    <name evidence="2" type="ORF">SAMN06295912_13014</name>
</gene>
<dbReference type="InterPro" id="IPR008620">
    <property type="entry name" value="FixH"/>
</dbReference>
<dbReference type="OrthoDB" id="1495896at2"/>
<dbReference type="InterPro" id="IPR018037">
    <property type="entry name" value="FixH_proteobacterial"/>
</dbReference>
<keyword evidence="1" id="KW-0472">Membrane</keyword>
<dbReference type="EMBL" id="FZOS01000030">
    <property type="protein sequence ID" value="SNT00725.1"/>
    <property type="molecule type" value="Genomic_DNA"/>
</dbReference>
<reference evidence="3" key="1">
    <citation type="submission" date="2017-06" db="EMBL/GenBank/DDBJ databases">
        <authorList>
            <person name="Varghese N."/>
            <person name="Submissions S."/>
        </authorList>
    </citation>
    <scope>NUCLEOTIDE SEQUENCE [LARGE SCALE GENOMIC DNA]</scope>
    <source>
        <strain evidence="3">LNB2</strain>
    </source>
</reference>
<dbReference type="RefSeq" id="WP_089220903.1">
    <property type="nucleotide sequence ID" value="NZ_FZOS01000030.1"/>
</dbReference>
<keyword evidence="1" id="KW-1133">Transmembrane helix</keyword>
<evidence type="ECO:0000313" key="3">
    <source>
        <dbReference type="Proteomes" id="UP000198281"/>
    </source>
</evidence>
<dbReference type="Proteomes" id="UP000198281">
    <property type="component" value="Unassembled WGS sequence"/>
</dbReference>
<organism evidence="2 3">
    <name type="scientific">Edaphosphingomonas laterariae</name>
    <dbReference type="NCBI Taxonomy" id="861865"/>
    <lineage>
        <taxon>Bacteria</taxon>
        <taxon>Pseudomonadati</taxon>
        <taxon>Pseudomonadota</taxon>
        <taxon>Alphaproteobacteria</taxon>
        <taxon>Sphingomonadales</taxon>
        <taxon>Rhizorhabdaceae</taxon>
        <taxon>Edaphosphingomonas</taxon>
    </lineage>
</organism>
<keyword evidence="3" id="KW-1185">Reference proteome</keyword>
<name>A0A239J4J1_9SPHN</name>
<dbReference type="AlphaFoldDB" id="A0A239J4J1"/>
<evidence type="ECO:0000256" key="1">
    <source>
        <dbReference type="SAM" id="Phobius"/>
    </source>
</evidence>
<feature type="transmembrane region" description="Helical" evidence="1">
    <location>
        <begin position="12"/>
        <end position="31"/>
    </location>
</feature>
<protein>
    <submittedName>
        <fullName evidence="2">Nitrogen fixation protein FixH</fullName>
    </submittedName>
</protein>